<dbReference type="InterPro" id="IPR012340">
    <property type="entry name" value="NA-bd_OB-fold"/>
</dbReference>
<evidence type="ECO:0000256" key="1">
    <source>
        <dbReference type="SAM" id="MobiDB-lite"/>
    </source>
</evidence>
<comment type="caution">
    <text evidence="3">The sequence shown here is derived from an EMBL/GenBank/DDBJ whole genome shotgun (WGS) entry which is preliminary data.</text>
</comment>
<dbReference type="InterPro" id="IPR001900">
    <property type="entry name" value="RNase_II/R"/>
</dbReference>
<evidence type="ECO:0000313" key="3">
    <source>
        <dbReference type="EMBL" id="KAH6600225.1"/>
    </source>
</evidence>
<feature type="region of interest" description="Disordered" evidence="1">
    <location>
        <begin position="893"/>
        <end position="913"/>
    </location>
</feature>
<proteinExistence type="predicted"/>
<accession>A0ABQ8FLA0</accession>
<organism evidence="3 4">
    <name type="scientific">Batrachochytrium salamandrivorans</name>
    <dbReference type="NCBI Taxonomy" id="1357716"/>
    <lineage>
        <taxon>Eukaryota</taxon>
        <taxon>Fungi</taxon>
        <taxon>Fungi incertae sedis</taxon>
        <taxon>Chytridiomycota</taxon>
        <taxon>Chytridiomycota incertae sedis</taxon>
        <taxon>Chytridiomycetes</taxon>
        <taxon>Rhizophydiales</taxon>
        <taxon>Rhizophydiales incertae sedis</taxon>
        <taxon>Batrachochytrium</taxon>
    </lineage>
</organism>
<dbReference type="Pfam" id="PF00773">
    <property type="entry name" value="RNB"/>
    <property type="match status" value="1"/>
</dbReference>
<evidence type="ECO:0000259" key="2">
    <source>
        <dbReference type="SMART" id="SM00955"/>
    </source>
</evidence>
<evidence type="ECO:0000313" key="4">
    <source>
        <dbReference type="Proteomes" id="UP001648503"/>
    </source>
</evidence>
<protein>
    <recommendedName>
        <fullName evidence="2">RNB domain-containing protein</fullName>
    </recommendedName>
</protein>
<reference evidence="3 4" key="1">
    <citation type="submission" date="2021-02" db="EMBL/GenBank/DDBJ databases">
        <title>Variation within the Batrachochytrium salamandrivorans European outbreak.</title>
        <authorList>
            <person name="Kelly M."/>
            <person name="Pasmans F."/>
            <person name="Shea T.P."/>
            <person name="Munoz J.F."/>
            <person name="Carranza S."/>
            <person name="Cuomo C.A."/>
            <person name="Martel A."/>
        </authorList>
    </citation>
    <scope>NUCLEOTIDE SEQUENCE [LARGE SCALE GENOMIC DNA]</scope>
    <source>
        <strain evidence="3 4">AMFP18/2</strain>
    </source>
</reference>
<dbReference type="PANTHER" id="PTHR23355:SF65">
    <property type="entry name" value="EXORIBONUCLEASE CYT-4, PUTATIVE (AFU_ORTHOLOGUE AFUA_7G01550)-RELATED"/>
    <property type="match status" value="1"/>
</dbReference>
<keyword evidence="4" id="KW-1185">Reference proteome</keyword>
<sequence length="970" mass="106684">MIAALRSYAALLNSHRDGVLNLGARALLSAAAHRQHRQHAVTASRSLQTAMYSSSSVLCQKHQSDHSSNAPHLIDSLTLKSSGTEIAKQAPDYVKLLSATVADASPAASADPESSESLHVGDLVEVRRQGKVHIGVIIKITNNGFSSHMTLLGNGHTLLHSQTDVFFRIRGWAFTHASPIPGASTEGALGISTITAAQLQINNMSRGMTHNITDFQRTVDTQLTASRPKLLNLHDYIAKSNFETDISGSIQFNVNTAAEMVFSTEHPTPTQLYTTYLFLCKSNAQFTPKNAHQLLKTGLFSLRSTKESQRIQWILEQVRKTISGDTKTHFSLYLSKCKTLIEWSRRGTTEAVARPNISYTEQDKIFIDVIKQSLSVAHNFPSFEHSFAWIHVIKRIAPLYSFYPDEADVILFLKETGIHAPWENISLHQSNSKGRPSFIFGEEGELITSKSDLLSRKLCAQHSISMDDVPMETHALDPEYTSWDVSKRLKADFIAVPSSMTDPAATVSGSSLTDDFYKTDVVAPSRVDFGDEPVYIIDSSIANELDDGISYQETADGVWIHVHIADPTAHIPPHHELSMLAQLRGNSLYLPERHYPMIPDYLSGKILGLSASSNTLTFSARLSSEGDIIDYKVQPGLIRKPVITRYGDVDDVLDWSRVYGMDAPRSSLSSWTRTYLNNHEAKMASASSPPPDKNSTSALNKIAATAPAASTLTSDDAAKLQRLHEFALLHQRWRIQNGAFTPDQISSSVRVEPHPLPSVYDPTSPHATPDIVLSEPDLPHLSPSHILVSEMMIIAGRVASKFCQDHHLPVPYRGQASIFDSPKAYSGNKLADHETRKFIELQLLSRDEESGVIPLSAMLGLIRYLPAGQWSTEPIRHSSMGIGGACPLKRGKGDSSTGNWLGSKDGSSPSLSSMTGYVKASSPLRRYNDMVVHWQIKSVFIRTAAAAAESISGRISRWICKSSDPATFYS</sequence>
<dbReference type="Proteomes" id="UP001648503">
    <property type="component" value="Unassembled WGS sequence"/>
</dbReference>
<gene>
    <name evidence="3" type="ORF">BASA50_002492</name>
</gene>
<name>A0ABQ8FLA0_9FUNG</name>
<dbReference type="InterPro" id="IPR050180">
    <property type="entry name" value="RNR_Ribonuclease"/>
</dbReference>
<dbReference type="SUPFAM" id="SSF50249">
    <property type="entry name" value="Nucleic acid-binding proteins"/>
    <property type="match status" value="1"/>
</dbReference>
<dbReference type="PANTHER" id="PTHR23355">
    <property type="entry name" value="RIBONUCLEASE"/>
    <property type="match status" value="1"/>
</dbReference>
<dbReference type="EMBL" id="JAFCIX010000044">
    <property type="protein sequence ID" value="KAH6600225.1"/>
    <property type="molecule type" value="Genomic_DNA"/>
</dbReference>
<feature type="compositionally biased region" description="Low complexity" evidence="1">
    <location>
        <begin position="901"/>
        <end position="913"/>
    </location>
</feature>
<dbReference type="SMART" id="SM00955">
    <property type="entry name" value="RNB"/>
    <property type="match status" value="1"/>
</dbReference>
<feature type="domain" description="RNB" evidence="2">
    <location>
        <begin position="526"/>
        <end position="942"/>
    </location>
</feature>